<dbReference type="PIRSF" id="PIRSF011570">
    <property type="entry name" value="SpoVAD"/>
    <property type="match status" value="1"/>
</dbReference>
<dbReference type="NCBIfam" id="NF006160">
    <property type="entry name" value="PRK08304.1"/>
    <property type="match status" value="1"/>
</dbReference>
<gene>
    <name evidence="1" type="primary">spoVAD</name>
    <name evidence="1" type="ORF">ELD05_00455</name>
</gene>
<organism evidence="1 2">
    <name type="scientific">Caldicellulosiruptor changbaiensis</name>
    <dbReference type="NCBI Taxonomy" id="1222016"/>
    <lineage>
        <taxon>Bacteria</taxon>
        <taxon>Bacillati</taxon>
        <taxon>Bacillota</taxon>
        <taxon>Bacillota incertae sedis</taxon>
        <taxon>Caldicellulosiruptorales</taxon>
        <taxon>Caldicellulosiruptoraceae</taxon>
        <taxon>Caldicellulosiruptor</taxon>
    </lineage>
</organism>
<dbReference type="GO" id="GO:0016746">
    <property type="term" value="F:acyltransferase activity"/>
    <property type="evidence" value="ECO:0007669"/>
    <property type="project" value="InterPro"/>
</dbReference>
<accession>A0A3T0D3Q5</accession>
<dbReference type="Pfam" id="PF07451">
    <property type="entry name" value="SpoVAD"/>
    <property type="match status" value="1"/>
</dbReference>
<dbReference type="Proteomes" id="UP000282930">
    <property type="component" value="Chromosome"/>
</dbReference>
<evidence type="ECO:0000313" key="1">
    <source>
        <dbReference type="EMBL" id="AZT89273.1"/>
    </source>
</evidence>
<sequence>MKKVGKSTFKFESCPIISDCFTIVGKKEGEGPLGIFFDMVIEDEYAGQKSWELAEGKILNIAISKLIQKSGFPPDEVDLILSGDLLNQLTSSHFATRDLDIPFIGLYGACSTFALSVGLACVFVDGGFAKNVIAATSSHFCSAEKQFRYPLELGCQRPPTAQWTVTGAASFLIKPEDGTQKPKITHITVGKILDYGIKDPNNMGACMAPAAFDTITTHLEDTKRDFTYYDIIVTGDLGYVGRKLLEELFKKEGKTLPFELFDCGILMFDQKTQDTGAGASGCAASACVFGGYFYKLMLQKTFKRILIVPTGALLSSSTVQLGESIPVIAHALSIEIE</sequence>
<name>A0A3T0D3Q5_9FIRM</name>
<reference evidence="1 2" key="1">
    <citation type="submission" date="2018-12" db="EMBL/GenBank/DDBJ databases">
        <title>Genome sequence from the cellulolytic species, Caldicellulosiruptor changbaiensis.</title>
        <authorList>
            <person name="Blumer-Schuette S.E."/>
            <person name="Mendoza C."/>
        </authorList>
    </citation>
    <scope>NUCLEOTIDE SEQUENCE [LARGE SCALE GENOMIC DNA]</scope>
    <source>
        <strain evidence="1 2">CBS-Z</strain>
    </source>
</reference>
<dbReference type="KEGG" id="ccha:ELD05_00455"/>
<protein>
    <submittedName>
        <fullName evidence="1">Stage V sporulation protein AD</fullName>
    </submittedName>
</protein>
<dbReference type="NCBIfam" id="TIGR02845">
    <property type="entry name" value="spore_V_AD"/>
    <property type="match status" value="1"/>
</dbReference>
<proteinExistence type="predicted"/>
<dbReference type="AlphaFoldDB" id="A0A3T0D3Q5"/>
<dbReference type="InterPro" id="IPR016039">
    <property type="entry name" value="Thiolase-like"/>
</dbReference>
<dbReference type="RefSeq" id="WP_127350895.1">
    <property type="nucleotide sequence ID" value="NZ_CP034791.1"/>
</dbReference>
<evidence type="ECO:0000313" key="2">
    <source>
        <dbReference type="Proteomes" id="UP000282930"/>
    </source>
</evidence>
<keyword evidence="2" id="KW-1185">Reference proteome</keyword>
<dbReference type="SUPFAM" id="SSF53901">
    <property type="entry name" value="Thiolase-like"/>
    <property type="match status" value="1"/>
</dbReference>
<dbReference type="EMBL" id="CP034791">
    <property type="protein sequence ID" value="AZT89273.1"/>
    <property type="molecule type" value="Genomic_DNA"/>
</dbReference>
<dbReference type="Gene3D" id="3.40.47.40">
    <property type="entry name" value="Stage V sporulation protein AD"/>
    <property type="match status" value="1"/>
</dbReference>
<dbReference type="InterPro" id="IPR010894">
    <property type="entry name" value="SpoVAD"/>
</dbReference>
<dbReference type="InterPro" id="IPR038369">
    <property type="entry name" value="SpoVAD_sf"/>
</dbReference>